<evidence type="ECO:0000313" key="2">
    <source>
        <dbReference type="Proteomes" id="UP000323824"/>
    </source>
</evidence>
<protein>
    <recommendedName>
        <fullName evidence="3">Tetratricopeptide repeat protein</fullName>
    </recommendedName>
</protein>
<keyword evidence="2" id="KW-1185">Reference proteome</keyword>
<dbReference type="AlphaFoldDB" id="A0A5C1QJ20"/>
<gene>
    <name evidence="1" type="ORF">EW093_16255</name>
</gene>
<evidence type="ECO:0008006" key="3">
    <source>
        <dbReference type="Google" id="ProtNLM"/>
    </source>
</evidence>
<dbReference type="EMBL" id="CP035807">
    <property type="protein sequence ID" value="QEN06172.1"/>
    <property type="molecule type" value="Genomic_DNA"/>
</dbReference>
<proteinExistence type="predicted"/>
<accession>A0A5C1QJ20</accession>
<dbReference type="Gene3D" id="1.25.40.10">
    <property type="entry name" value="Tetratricopeptide repeat domain"/>
    <property type="match status" value="1"/>
</dbReference>
<dbReference type="RefSeq" id="WP_149569406.1">
    <property type="nucleotide sequence ID" value="NZ_CP035807.1"/>
</dbReference>
<evidence type="ECO:0000313" key="1">
    <source>
        <dbReference type="EMBL" id="QEN06172.1"/>
    </source>
</evidence>
<reference evidence="1 2" key="2">
    <citation type="submission" date="2019-09" db="EMBL/GenBank/DDBJ databases">
        <title>Complete Genome Sequence and Methylome Analysis of free living Spirochaetas.</title>
        <authorList>
            <person name="Leshcheva N."/>
            <person name="Mikheeva N."/>
        </authorList>
    </citation>
    <scope>NUCLEOTIDE SEQUENCE [LARGE SCALE GENOMIC DNA]</scope>
    <source>
        <strain evidence="1 2">P</strain>
    </source>
</reference>
<dbReference type="InterPro" id="IPR011990">
    <property type="entry name" value="TPR-like_helical_dom_sf"/>
</dbReference>
<sequence>MNRLFLILFFVSTSIIFSDSYDEALKYEALGDYDSFDVEIRRYFEENINDINQDSIIEQLLYSATLFNSLDQTLNFLTTYVKFMENKESRFRIYKKIAQIYELTGQIQSAGIYYEKAAYISPSYIDLSSLLNSIDMLILLGYHSESLSKLLDLEKSIPSELNNRYNSMLSHLYRLTGEIELAKYYLLKVDKSYFNYDFLKYELFNNPIPDSNSLNYLVSKNRYMLLKDPNNYIGIDSELRQIPHLPNKESSDFEINVGQFQNKLEAAGIINIVEQMKLDWFFDKVGNVFDLYIFTKNRDKTIEELKQIGLYIKE</sequence>
<dbReference type="Proteomes" id="UP000323824">
    <property type="component" value="Chromosome"/>
</dbReference>
<name>A0A5C1QJ20_9SPIO</name>
<dbReference type="KEGG" id="sper:EW093_16255"/>
<organism evidence="1 2">
    <name type="scientific">Thiospirochaeta perfilievii</name>
    <dbReference type="NCBI Taxonomy" id="252967"/>
    <lineage>
        <taxon>Bacteria</taxon>
        <taxon>Pseudomonadati</taxon>
        <taxon>Spirochaetota</taxon>
        <taxon>Spirochaetia</taxon>
        <taxon>Spirochaetales</taxon>
        <taxon>Spirochaetaceae</taxon>
        <taxon>Thiospirochaeta</taxon>
    </lineage>
</organism>
<reference evidence="1 2" key="1">
    <citation type="submission" date="2019-02" db="EMBL/GenBank/DDBJ databases">
        <authorList>
            <person name="Fomenkov A."/>
            <person name="Dubinina G."/>
            <person name="Grabovich M."/>
            <person name="Vincze T."/>
            <person name="Roberts R.J."/>
        </authorList>
    </citation>
    <scope>NUCLEOTIDE SEQUENCE [LARGE SCALE GENOMIC DNA]</scope>
    <source>
        <strain evidence="1 2">P</strain>
    </source>
</reference>